<feature type="compositionally biased region" description="Basic and acidic residues" evidence="1">
    <location>
        <begin position="33"/>
        <end position="44"/>
    </location>
</feature>
<reference evidence="2" key="1">
    <citation type="submission" date="2020-03" db="EMBL/GenBank/DDBJ databases">
        <authorList>
            <person name="Weist P."/>
        </authorList>
    </citation>
    <scope>NUCLEOTIDE SEQUENCE</scope>
</reference>
<dbReference type="AlphaFoldDB" id="A0A9N7Z4F2"/>
<dbReference type="EMBL" id="CADEAL010004016">
    <property type="protein sequence ID" value="CAB1449462.1"/>
    <property type="molecule type" value="Genomic_DNA"/>
</dbReference>
<name>A0A9N7Z4F2_PLEPL</name>
<feature type="region of interest" description="Disordered" evidence="1">
    <location>
        <begin position="28"/>
        <end position="47"/>
    </location>
</feature>
<comment type="caution">
    <text evidence="2">The sequence shown here is derived from an EMBL/GenBank/DDBJ whole genome shotgun (WGS) entry which is preliminary data.</text>
</comment>
<evidence type="ECO:0000313" key="3">
    <source>
        <dbReference type="Proteomes" id="UP001153269"/>
    </source>
</evidence>
<proteinExistence type="predicted"/>
<evidence type="ECO:0000313" key="2">
    <source>
        <dbReference type="EMBL" id="CAB1449462.1"/>
    </source>
</evidence>
<protein>
    <submittedName>
        <fullName evidence="2">Uncharacterized protein</fullName>
    </submittedName>
</protein>
<sequence length="291" mass="31781">MIDKPANECRRRACYNFAVLKTAEPRSQGNELLGEREERGEAHPGRGCQMMKAGIQGLWQSGRLEADAATSGLWFSLSPSGAARPHCSSPGLLLLLLRQSEIITHRRREEASSLAAVSRVLVLQVLSGQGALCGATLSGGGQSERWRATGYVTSPPASPKQRLSGRAIHARARPPPLLRARALPEHPPSPRVPPDPCLLDNGASRHTEHLAPGHLLLGLYFHLLLPLRPRRGRLRGGGRSTLKFSHLHSTSNRKSSGAWSTMELLQCEDDIMASQMFPQLRYTSSTVSCWS</sequence>
<keyword evidence="3" id="KW-1185">Reference proteome</keyword>
<evidence type="ECO:0000256" key="1">
    <source>
        <dbReference type="SAM" id="MobiDB-lite"/>
    </source>
</evidence>
<gene>
    <name evidence="2" type="ORF">PLEPLA_LOCUS37145</name>
</gene>
<organism evidence="2 3">
    <name type="scientific">Pleuronectes platessa</name>
    <name type="common">European plaice</name>
    <dbReference type="NCBI Taxonomy" id="8262"/>
    <lineage>
        <taxon>Eukaryota</taxon>
        <taxon>Metazoa</taxon>
        <taxon>Chordata</taxon>
        <taxon>Craniata</taxon>
        <taxon>Vertebrata</taxon>
        <taxon>Euteleostomi</taxon>
        <taxon>Actinopterygii</taxon>
        <taxon>Neopterygii</taxon>
        <taxon>Teleostei</taxon>
        <taxon>Neoteleostei</taxon>
        <taxon>Acanthomorphata</taxon>
        <taxon>Carangaria</taxon>
        <taxon>Pleuronectiformes</taxon>
        <taxon>Pleuronectoidei</taxon>
        <taxon>Pleuronectidae</taxon>
        <taxon>Pleuronectes</taxon>
    </lineage>
</organism>
<accession>A0A9N7Z4F2</accession>
<dbReference type="Proteomes" id="UP001153269">
    <property type="component" value="Unassembled WGS sequence"/>
</dbReference>